<comment type="function">
    <text evidence="6">Regulatory protein of the TOL plasmid xyl operons. XylS activates the xylXYZLTEGFJQKIH operon required for the degradation of toluene, m-xylene and p-xylene.</text>
</comment>
<gene>
    <name evidence="8" type="ORF">KF707C_6630</name>
</gene>
<keyword evidence="2" id="KW-0808">Transferase</keyword>
<accession>A0AAD1BWJ5</accession>
<dbReference type="GO" id="GO:0003700">
    <property type="term" value="F:DNA-binding transcription factor activity"/>
    <property type="evidence" value="ECO:0007669"/>
    <property type="project" value="InterPro"/>
</dbReference>
<dbReference type="EMBL" id="AP014862">
    <property type="protein sequence ID" value="BAU72351.1"/>
    <property type="molecule type" value="Genomic_DNA"/>
</dbReference>
<keyword evidence="3" id="KW-0805">Transcription regulation</keyword>
<dbReference type="Pfam" id="PF08448">
    <property type="entry name" value="PAS_4"/>
    <property type="match status" value="1"/>
</dbReference>
<keyword evidence="2" id="KW-0418">Kinase</keyword>
<dbReference type="InterPro" id="IPR035965">
    <property type="entry name" value="PAS-like_dom_sf"/>
</dbReference>
<dbReference type="PROSITE" id="PS00041">
    <property type="entry name" value="HTH_ARAC_FAMILY_1"/>
    <property type="match status" value="1"/>
</dbReference>
<dbReference type="SUPFAM" id="SSF46689">
    <property type="entry name" value="Homeodomain-like"/>
    <property type="match status" value="2"/>
</dbReference>
<dbReference type="InterPro" id="IPR013656">
    <property type="entry name" value="PAS_4"/>
</dbReference>
<dbReference type="AlphaFoldDB" id="A0AAD1BWJ5"/>
<dbReference type="Gene3D" id="3.30.450.20">
    <property type="entry name" value="PAS domain"/>
    <property type="match status" value="1"/>
</dbReference>
<dbReference type="GO" id="GO:0016301">
    <property type="term" value="F:kinase activity"/>
    <property type="evidence" value="ECO:0007669"/>
    <property type="project" value="UniProtKB-KW"/>
</dbReference>
<dbReference type="Pfam" id="PF12833">
    <property type="entry name" value="HTH_18"/>
    <property type="match status" value="1"/>
</dbReference>
<dbReference type="PROSITE" id="PS01124">
    <property type="entry name" value="HTH_ARAC_FAMILY_2"/>
    <property type="match status" value="1"/>
</dbReference>
<keyword evidence="5" id="KW-0804">Transcription</keyword>
<evidence type="ECO:0000313" key="9">
    <source>
        <dbReference type="Proteomes" id="UP000218554"/>
    </source>
</evidence>
<dbReference type="InterPro" id="IPR018062">
    <property type="entry name" value="HTH_AraC-typ_CS"/>
</dbReference>
<name>A0AAD1BWJ5_METFU</name>
<evidence type="ECO:0000259" key="7">
    <source>
        <dbReference type="PROSITE" id="PS01124"/>
    </source>
</evidence>
<organism evidence="8 9">
    <name type="scientific">Metapseudomonas furukawaii</name>
    <name type="common">Pseudomonas furukawaii</name>
    <dbReference type="NCBI Taxonomy" id="1149133"/>
    <lineage>
        <taxon>Bacteria</taxon>
        <taxon>Pseudomonadati</taxon>
        <taxon>Pseudomonadota</taxon>
        <taxon>Gammaproteobacteria</taxon>
        <taxon>Pseudomonadales</taxon>
        <taxon>Pseudomonadaceae</taxon>
        <taxon>Metapseudomonas</taxon>
    </lineage>
</organism>
<sequence length="259" mass="28895">MRNLLAGVVRMMQIEHLPLAPDLPGLLTCLEQVAPLLDAMPGVVFFVKDLEARYVLVNQTLARRCGVNDKASLLGRTAEDVFPSRFGSRYTEQDRQVLDGGEPLSDQLELHLYPGRQPGWCLTHKLALRDLGRRVIGMAGISYDLQAPQSSHPAYQRLAAVDAYIREHFADPISLDDLTAIAELSVAQLGRLCKRIFQLTPRQMIHKARLGAATQLLAGDLPITEIAHQCGYSDHSAFSRQFRTHTGLSPSQYRDSFHR</sequence>
<keyword evidence="9" id="KW-1185">Reference proteome</keyword>
<protein>
    <submittedName>
        <fullName evidence="8">Transcriptional regulator</fullName>
    </submittedName>
</protein>
<evidence type="ECO:0000256" key="1">
    <source>
        <dbReference type="ARBA" id="ARBA00004496"/>
    </source>
</evidence>
<dbReference type="Proteomes" id="UP000218554">
    <property type="component" value="Chromosome"/>
</dbReference>
<dbReference type="InterPro" id="IPR050204">
    <property type="entry name" value="AraC_XylS_family_regulators"/>
</dbReference>
<dbReference type="GO" id="GO:0043565">
    <property type="term" value="F:sequence-specific DNA binding"/>
    <property type="evidence" value="ECO:0007669"/>
    <property type="project" value="InterPro"/>
</dbReference>
<evidence type="ECO:0000313" key="8">
    <source>
        <dbReference type="EMBL" id="BAU72351.1"/>
    </source>
</evidence>
<evidence type="ECO:0000256" key="6">
    <source>
        <dbReference type="ARBA" id="ARBA00037345"/>
    </source>
</evidence>
<dbReference type="InterPro" id="IPR009057">
    <property type="entry name" value="Homeodomain-like_sf"/>
</dbReference>
<dbReference type="PANTHER" id="PTHR46796">
    <property type="entry name" value="HTH-TYPE TRANSCRIPTIONAL ACTIVATOR RHAS-RELATED"/>
    <property type="match status" value="1"/>
</dbReference>
<keyword evidence="4" id="KW-0238">DNA-binding</keyword>
<evidence type="ECO:0000256" key="3">
    <source>
        <dbReference type="ARBA" id="ARBA00023015"/>
    </source>
</evidence>
<dbReference type="SUPFAM" id="SSF55785">
    <property type="entry name" value="PYP-like sensor domain (PAS domain)"/>
    <property type="match status" value="1"/>
</dbReference>
<dbReference type="SMART" id="SM00342">
    <property type="entry name" value="HTH_ARAC"/>
    <property type="match status" value="1"/>
</dbReference>
<dbReference type="KEGG" id="pfuw:KF707C_6630"/>
<dbReference type="InterPro" id="IPR018060">
    <property type="entry name" value="HTH_AraC"/>
</dbReference>
<reference evidence="8 9" key="2">
    <citation type="journal article" date="2017" name="Int. J. Syst. Evol. Microbiol.">
        <title>Pseudomonas furukawaii sp. nov., a polychlorinated biphenyl-degrading bacterium isolated from biphenyl-contaminated soil in Japan.</title>
        <authorList>
            <person name="Kimura N."/>
            <person name="Watanabe T."/>
            <person name="Suenaga H."/>
            <person name="Fujihara H."/>
            <person name="Futagami T."/>
            <person name="Goto M."/>
            <person name="Hanada S."/>
            <person name="Hirose J."/>
        </authorList>
    </citation>
    <scope>NUCLEOTIDE SEQUENCE [LARGE SCALE GENOMIC DNA]</scope>
    <source>
        <strain evidence="9">DSM 10086 / NBRC 110670 / KF707</strain>
    </source>
</reference>
<evidence type="ECO:0000256" key="5">
    <source>
        <dbReference type="ARBA" id="ARBA00023163"/>
    </source>
</evidence>
<dbReference type="GO" id="GO:0009893">
    <property type="term" value="P:positive regulation of metabolic process"/>
    <property type="evidence" value="ECO:0007669"/>
    <property type="project" value="UniProtKB-ARBA"/>
</dbReference>
<evidence type="ECO:0000256" key="4">
    <source>
        <dbReference type="ARBA" id="ARBA00023125"/>
    </source>
</evidence>
<reference evidence="9" key="1">
    <citation type="submission" date="2015-05" db="EMBL/GenBank/DDBJ databases">
        <title>Draft genome sequencing of a biphenyl-degrading bacterium, Pseudomonas balearica KF707 (=NBRC110670).</title>
        <authorList>
            <person name="Kimura N."/>
            <person name="Hirose J."/>
            <person name="Watanabe T."/>
            <person name="Suenaga H."/>
            <person name="Fujihara H."/>
            <person name="Noguchi M."/>
            <person name="Hashimoto M."/>
            <person name="Shimodaira J."/>
            <person name="Tsuchikane K."/>
            <person name="Hosoyama A."/>
            <person name="Yamazoe A."/>
            <person name="Fujita N."/>
            <person name="Furukawa K."/>
        </authorList>
    </citation>
    <scope>NUCLEOTIDE SEQUENCE [LARGE SCALE GENOMIC DNA]</scope>
    <source>
        <strain evidence="9">DSM 10086 / NBRC 110670 / KF707</strain>
    </source>
</reference>
<feature type="domain" description="HTH araC/xylS-type" evidence="7">
    <location>
        <begin position="159"/>
        <end position="256"/>
    </location>
</feature>
<dbReference type="GO" id="GO:0005737">
    <property type="term" value="C:cytoplasm"/>
    <property type="evidence" value="ECO:0007669"/>
    <property type="project" value="UniProtKB-SubCell"/>
</dbReference>
<proteinExistence type="predicted"/>
<dbReference type="Gene3D" id="1.10.10.60">
    <property type="entry name" value="Homeodomain-like"/>
    <property type="match status" value="1"/>
</dbReference>
<dbReference type="PANTHER" id="PTHR46796:SF13">
    <property type="entry name" value="HTH-TYPE TRANSCRIPTIONAL ACTIVATOR RHAS"/>
    <property type="match status" value="1"/>
</dbReference>
<dbReference type="PRINTS" id="PR00032">
    <property type="entry name" value="HTHARAC"/>
</dbReference>
<comment type="subcellular location">
    <subcellularLocation>
        <location evidence="1">Cytoplasm</location>
    </subcellularLocation>
</comment>
<evidence type="ECO:0000256" key="2">
    <source>
        <dbReference type="ARBA" id="ARBA00022777"/>
    </source>
</evidence>
<dbReference type="InterPro" id="IPR020449">
    <property type="entry name" value="Tscrpt_reg_AraC-type_HTH"/>
</dbReference>